<comment type="caution">
    <text evidence="1">The sequence shown here is derived from an EMBL/GenBank/DDBJ whole genome shotgun (WGS) entry which is preliminary data.</text>
</comment>
<protein>
    <submittedName>
        <fullName evidence="1">Uncharacterized protein</fullName>
    </submittedName>
</protein>
<evidence type="ECO:0000313" key="1">
    <source>
        <dbReference type="EMBL" id="KAA0042255.1"/>
    </source>
</evidence>
<evidence type="ECO:0000313" key="2">
    <source>
        <dbReference type="Proteomes" id="UP000321393"/>
    </source>
</evidence>
<name>A0A5A7TLD8_CUCMM</name>
<gene>
    <name evidence="1" type="ORF">E6C27_scaffold824G00370</name>
</gene>
<dbReference type="InterPro" id="IPR004242">
    <property type="entry name" value="Transposase_21"/>
</dbReference>
<dbReference type="Pfam" id="PF02992">
    <property type="entry name" value="Transposase_21"/>
    <property type="match status" value="1"/>
</dbReference>
<organism evidence="1 2">
    <name type="scientific">Cucumis melo var. makuwa</name>
    <name type="common">Oriental melon</name>
    <dbReference type="NCBI Taxonomy" id="1194695"/>
    <lineage>
        <taxon>Eukaryota</taxon>
        <taxon>Viridiplantae</taxon>
        <taxon>Streptophyta</taxon>
        <taxon>Embryophyta</taxon>
        <taxon>Tracheophyta</taxon>
        <taxon>Spermatophyta</taxon>
        <taxon>Magnoliopsida</taxon>
        <taxon>eudicotyledons</taxon>
        <taxon>Gunneridae</taxon>
        <taxon>Pentapetalae</taxon>
        <taxon>rosids</taxon>
        <taxon>fabids</taxon>
        <taxon>Cucurbitales</taxon>
        <taxon>Cucurbitaceae</taxon>
        <taxon>Benincaseae</taxon>
        <taxon>Cucumis</taxon>
    </lineage>
</organism>
<reference evidence="1 2" key="1">
    <citation type="submission" date="2019-08" db="EMBL/GenBank/DDBJ databases">
        <title>Draft genome sequences of two oriental melons (Cucumis melo L. var makuwa).</title>
        <authorList>
            <person name="Kwon S.-Y."/>
        </authorList>
    </citation>
    <scope>NUCLEOTIDE SEQUENCE [LARGE SCALE GENOMIC DNA]</scope>
    <source>
        <strain evidence="2">cv. SW 3</strain>
        <tissue evidence="1">Leaf</tissue>
    </source>
</reference>
<proteinExistence type="predicted"/>
<dbReference type="EMBL" id="SSTE01016190">
    <property type="protein sequence ID" value="KAA0042255.1"/>
    <property type="molecule type" value="Genomic_DNA"/>
</dbReference>
<accession>A0A5A7TLD8</accession>
<dbReference type="AlphaFoldDB" id="A0A5A7TLD8"/>
<sequence length="311" mass="35944">MALRNASRVKRSFDAILVLREWHQKKEDLPTFEGGGTRIACKVALLEEEKKIEKRHSEDEISRNIGVLNGWSNKSFDMLLELLRVAFSMCSSTIPSTFYEAKQKLCDLAWDTRPFTCASMTVYYIRKSLLICNIVLHVTRLGTRDKRVETDVVLRHPADVKGWKHFDFEFPDFAYDPQNYVVYCVTSLQFATLKCMKETNFFISLRIPGPRSPDREIDVYLQPLIEKLKELWNFGVCTYDPLTGWSTKGYHACSISMGGNLRTTRSVGLSSYKALLQRHLLSRMDDLQGFALVPEDEREGFFKVLLRDITR</sequence>
<dbReference type="Proteomes" id="UP000321393">
    <property type="component" value="Unassembled WGS sequence"/>
</dbReference>